<feature type="compositionally biased region" description="Polar residues" evidence="1">
    <location>
        <begin position="128"/>
        <end position="144"/>
    </location>
</feature>
<keyword evidence="3" id="KW-1185">Reference proteome</keyword>
<evidence type="ECO:0000313" key="2">
    <source>
        <dbReference type="EMBL" id="PYI23032.1"/>
    </source>
</evidence>
<evidence type="ECO:0000313" key="3">
    <source>
        <dbReference type="Proteomes" id="UP000249829"/>
    </source>
</evidence>
<organism evidence="2 3">
    <name type="scientific">Aspergillus violaceofuscus (strain CBS 115571)</name>
    <dbReference type="NCBI Taxonomy" id="1450538"/>
    <lineage>
        <taxon>Eukaryota</taxon>
        <taxon>Fungi</taxon>
        <taxon>Dikarya</taxon>
        <taxon>Ascomycota</taxon>
        <taxon>Pezizomycotina</taxon>
        <taxon>Eurotiomycetes</taxon>
        <taxon>Eurotiomycetidae</taxon>
        <taxon>Eurotiales</taxon>
        <taxon>Aspergillaceae</taxon>
        <taxon>Aspergillus</taxon>
    </lineage>
</organism>
<name>A0A2V5HKJ9_ASPV1</name>
<accession>A0A2V5HKJ9</accession>
<protein>
    <submittedName>
        <fullName evidence="2">Uncharacterized protein</fullName>
    </submittedName>
</protein>
<evidence type="ECO:0000256" key="1">
    <source>
        <dbReference type="SAM" id="MobiDB-lite"/>
    </source>
</evidence>
<reference evidence="2 3" key="1">
    <citation type="submission" date="2018-02" db="EMBL/GenBank/DDBJ databases">
        <title>The genomes of Aspergillus section Nigri reveals drivers in fungal speciation.</title>
        <authorList>
            <consortium name="DOE Joint Genome Institute"/>
            <person name="Vesth T.C."/>
            <person name="Nybo J."/>
            <person name="Theobald S."/>
            <person name="Brandl J."/>
            <person name="Frisvad J.C."/>
            <person name="Nielsen K.F."/>
            <person name="Lyhne E.K."/>
            <person name="Kogle M.E."/>
            <person name="Kuo A."/>
            <person name="Riley R."/>
            <person name="Clum A."/>
            <person name="Nolan M."/>
            <person name="Lipzen A."/>
            <person name="Salamov A."/>
            <person name="Henrissat B."/>
            <person name="Wiebenga A."/>
            <person name="De vries R.P."/>
            <person name="Grigoriev I.V."/>
            <person name="Mortensen U.H."/>
            <person name="Andersen M.R."/>
            <person name="Baker S.E."/>
        </authorList>
    </citation>
    <scope>NUCLEOTIDE SEQUENCE [LARGE SCALE GENOMIC DNA]</scope>
    <source>
        <strain evidence="2 3">CBS 115571</strain>
    </source>
</reference>
<dbReference type="EMBL" id="KZ825107">
    <property type="protein sequence ID" value="PYI23032.1"/>
    <property type="molecule type" value="Genomic_DNA"/>
</dbReference>
<feature type="region of interest" description="Disordered" evidence="1">
    <location>
        <begin position="113"/>
        <end position="157"/>
    </location>
</feature>
<dbReference type="STRING" id="1450538.A0A2V5HKJ9"/>
<proteinExistence type="predicted"/>
<dbReference type="Proteomes" id="UP000249829">
    <property type="component" value="Unassembled WGS sequence"/>
</dbReference>
<sequence>MEKLPRCSPAQATHRRFAEWPAMREQTLRECSIWDWTSLGLWRYGRSPSPADNPITILVSVRYDSVREYHTERKWIEAICARYEARDVSILFLKDELKLCCGVSHVPQQANFRTPSEPISGMPLTSKAEPSSNRTWNSTKQAAQPSGLKVFTTALDP</sequence>
<dbReference type="AlphaFoldDB" id="A0A2V5HKJ9"/>
<gene>
    <name evidence="2" type="ORF">BO99DRAFT_429152</name>
</gene>